<reference evidence="2 3" key="1">
    <citation type="submission" date="2019-08" db="EMBL/GenBank/DDBJ databases">
        <title>Actinomadura sp. nov. CYP1-5 isolated from mountain soil.</title>
        <authorList>
            <person name="Songsumanus A."/>
            <person name="Kuncharoen N."/>
            <person name="Kudo T."/>
            <person name="Yuki M."/>
            <person name="Igarashi Y."/>
            <person name="Tanasupawat S."/>
        </authorList>
    </citation>
    <scope>NUCLEOTIDE SEQUENCE [LARGE SCALE GENOMIC DNA]</scope>
    <source>
        <strain evidence="2 3">GKU157</strain>
    </source>
</reference>
<dbReference type="CDD" id="cd06260">
    <property type="entry name" value="DUF820-like"/>
    <property type="match status" value="1"/>
</dbReference>
<keyword evidence="2" id="KW-0255">Endonuclease</keyword>
<evidence type="ECO:0000313" key="3">
    <source>
        <dbReference type="Proteomes" id="UP000322634"/>
    </source>
</evidence>
<keyword evidence="2" id="KW-0540">Nuclease</keyword>
<dbReference type="EMBL" id="VSFF01000006">
    <property type="protein sequence ID" value="TYC14307.1"/>
    <property type="molecule type" value="Genomic_DNA"/>
</dbReference>
<dbReference type="PANTHER" id="PTHR35400">
    <property type="entry name" value="SLR1083 PROTEIN"/>
    <property type="match status" value="1"/>
</dbReference>
<feature type="domain" description="Putative restriction endonuclease" evidence="1">
    <location>
        <begin position="23"/>
        <end position="155"/>
    </location>
</feature>
<sequence>MRTYDRLRPTAIAIMEQLDAYGVELDDQGVHVMMSPVNRHELAISRLLRQLLPQLGPDMLAHAGTPEIDDPGTGRLRRPDLVVVPEAALERPGQSYLRPEDVELVAEVVSAPNPENDYEHKAADYPAMGIPTYLIIDPRKSTVTVLSEPGSTPEGTRYRTRRDYVFGDQVEAGGYIIDSDAFLPYEDGS</sequence>
<keyword evidence="2" id="KW-0378">Hydrolase</keyword>
<comment type="caution">
    <text evidence="2">The sequence shown here is derived from an EMBL/GenBank/DDBJ whole genome shotgun (WGS) entry which is preliminary data.</text>
</comment>
<dbReference type="Gene3D" id="3.90.1570.10">
    <property type="entry name" value="tt1808, chain A"/>
    <property type="match status" value="1"/>
</dbReference>
<dbReference type="InterPro" id="IPR012296">
    <property type="entry name" value="Nuclease_put_TT1808"/>
</dbReference>
<dbReference type="GO" id="GO:0004519">
    <property type="term" value="F:endonuclease activity"/>
    <property type="evidence" value="ECO:0007669"/>
    <property type="project" value="UniProtKB-KW"/>
</dbReference>
<dbReference type="SUPFAM" id="SSF52980">
    <property type="entry name" value="Restriction endonuclease-like"/>
    <property type="match status" value="1"/>
</dbReference>
<gene>
    <name evidence="2" type="ORF">FXF65_15665</name>
</gene>
<dbReference type="PANTHER" id="PTHR35400:SF3">
    <property type="entry name" value="SLL1072 PROTEIN"/>
    <property type="match status" value="1"/>
</dbReference>
<evidence type="ECO:0000259" key="1">
    <source>
        <dbReference type="Pfam" id="PF05685"/>
    </source>
</evidence>
<proteinExistence type="predicted"/>
<dbReference type="InterPro" id="IPR008538">
    <property type="entry name" value="Uma2"/>
</dbReference>
<dbReference type="Proteomes" id="UP000322634">
    <property type="component" value="Unassembled WGS sequence"/>
</dbReference>
<protein>
    <submittedName>
        <fullName evidence="2">Uma2 family endonuclease</fullName>
    </submittedName>
</protein>
<dbReference type="InterPro" id="IPR011335">
    <property type="entry name" value="Restrct_endonuc-II-like"/>
</dbReference>
<accession>A0A5D0U897</accession>
<dbReference type="RefSeq" id="WP_148350698.1">
    <property type="nucleotide sequence ID" value="NZ_JBHSBF010000036.1"/>
</dbReference>
<dbReference type="AlphaFoldDB" id="A0A5D0U897"/>
<evidence type="ECO:0000313" key="2">
    <source>
        <dbReference type="EMBL" id="TYC14307.1"/>
    </source>
</evidence>
<keyword evidence="3" id="KW-1185">Reference proteome</keyword>
<dbReference type="OrthoDB" id="3423889at2"/>
<dbReference type="Pfam" id="PF05685">
    <property type="entry name" value="Uma2"/>
    <property type="match status" value="1"/>
</dbReference>
<name>A0A5D0U897_9ACTN</name>
<organism evidence="2 3">
    <name type="scientific">Actinomadura syzygii</name>
    <dbReference type="NCBI Taxonomy" id="1427538"/>
    <lineage>
        <taxon>Bacteria</taxon>
        <taxon>Bacillati</taxon>
        <taxon>Actinomycetota</taxon>
        <taxon>Actinomycetes</taxon>
        <taxon>Streptosporangiales</taxon>
        <taxon>Thermomonosporaceae</taxon>
        <taxon>Actinomadura</taxon>
    </lineage>
</organism>